<dbReference type="PANTHER" id="PTHR43777">
    <property type="entry name" value="MOLYBDENUM COFACTOR CYTIDYLYLTRANSFERASE"/>
    <property type="match status" value="1"/>
</dbReference>
<evidence type="ECO:0000313" key="2">
    <source>
        <dbReference type="EMBL" id="MDQ6596597.1"/>
    </source>
</evidence>
<dbReference type="Proteomes" id="UP000295132">
    <property type="component" value="Unassembled WGS sequence"/>
</dbReference>
<dbReference type="Gene3D" id="3.90.550.10">
    <property type="entry name" value="Spore Coat Polysaccharide Biosynthesis Protein SpsA, Chain A"/>
    <property type="match status" value="1"/>
</dbReference>
<dbReference type="GO" id="GO:0016779">
    <property type="term" value="F:nucleotidyltransferase activity"/>
    <property type="evidence" value="ECO:0007669"/>
    <property type="project" value="UniProtKB-ARBA"/>
</dbReference>
<protein>
    <submittedName>
        <fullName evidence="3">Nucleotidyltransferase family protein</fullName>
    </submittedName>
</protein>
<dbReference type="SUPFAM" id="SSF53448">
    <property type="entry name" value="Nucleotide-diphospho-sugar transferases"/>
    <property type="match status" value="1"/>
</dbReference>
<dbReference type="AlphaFoldDB" id="A0A4R5VKY4"/>
<comment type="caution">
    <text evidence="3">The sequence shown here is derived from an EMBL/GenBank/DDBJ whole genome shotgun (WGS) entry which is preliminary data.</text>
</comment>
<keyword evidence="5" id="KW-1185">Reference proteome</keyword>
<feature type="domain" description="MobA-like NTP transferase" evidence="1">
    <location>
        <begin position="6"/>
        <end position="171"/>
    </location>
</feature>
<evidence type="ECO:0000313" key="5">
    <source>
        <dbReference type="Proteomes" id="UP001178888"/>
    </source>
</evidence>
<name>A0A4R5VKY4_9BACI</name>
<dbReference type="EMBL" id="SMYO01000013">
    <property type="protein sequence ID" value="TDK58489.1"/>
    <property type="molecule type" value="Genomic_DNA"/>
</dbReference>
<dbReference type="RefSeq" id="WP_133338303.1">
    <property type="nucleotide sequence ID" value="NZ_JAVGVR010000001.1"/>
</dbReference>
<dbReference type="CDD" id="cd04182">
    <property type="entry name" value="GT_2_like_f"/>
    <property type="match status" value="1"/>
</dbReference>
<reference evidence="2" key="2">
    <citation type="submission" date="2023-08" db="EMBL/GenBank/DDBJ databases">
        <title>Nitrogen cycling bacteria in agricultural field soils.</title>
        <authorList>
            <person name="Jang J."/>
        </authorList>
    </citation>
    <scope>NUCLEOTIDE SEQUENCE</scope>
    <source>
        <strain evidence="2">PS3-36</strain>
    </source>
</reference>
<dbReference type="EMBL" id="JAVGVR010000001">
    <property type="protein sequence ID" value="MDQ6596597.1"/>
    <property type="molecule type" value="Genomic_DNA"/>
</dbReference>
<proteinExistence type="predicted"/>
<dbReference type="PANTHER" id="PTHR43777:SF1">
    <property type="entry name" value="MOLYBDENUM COFACTOR CYTIDYLYLTRANSFERASE"/>
    <property type="match status" value="1"/>
</dbReference>
<gene>
    <name evidence="3" type="ORF">E2K98_22865</name>
    <name evidence="2" type="ORF">RCG21_09440</name>
</gene>
<keyword evidence="3" id="KW-0808">Transferase</keyword>
<dbReference type="InterPro" id="IPR029044">
    <property type="entry name" value="Nucleotide-diphossugar_trans"/>
</dbReference>
<evidence type="ECO:0000313" key="4">
    <source>
        <dbReference type="Proteomes" id="UP000295132"/>
    </source>
</evidence>
<dbReference type="Pfam" id="PF12804">
    <property type="entry name" value="NTP_transf_3"/>
    <property type="match status" value="1"/>
</dbReference>
<evidence type="ECO:0000313" key="3">
    <source>
        <dbReference type="EMBL" id="TDK58489.1"/>
    </source>
</evidence>
<evidence type="ECO:0000259" key="1">
    <source>
        <dbReference type="Pfam" id="PF12804"/>
    </source>
</evidence>
<dbReference type="Proteomes" id="UP001178888">
    <property type="component" value="Unassembled WGS sequence"/>
</dbReference>
<organism evidence="3 4">
    <name type="scientific">Bacillus salipaludis</name>
    <dbReference type="NCBI Taxonomy" id="2547811"/>
    <lineage>
        <taxon>Bacteria</taxon>
        <taxon>Bacillati</taxon>
        <taxon>Bacillota</taxon>
        <taxon>Bacilli</taxon>
        <taxon>Bacillales</taxon>
        <taxon>Bacillaceae</taxon>
        <taxon>Bacillus</taxon>
    </lineage>
</organism>
<dbReference type="InterPro" id="IPR025877">
    <property type="entry name" value="MobA-like_NTP_Trfase"/>
</dbReference>
<reference evidence="3 4" key="1">
    <citation type="submission" date="2019-03" db="EMBL/GenBank/DDBJ databases">
        <title>Bacillus niacini sp. nov. a Nicotinate-Metabolizing Mesophile Isolated from Soil.</title>
        <authorList>
            <person name="Zhang G."/>
        </authorList>
    </citation>
    <scope>NUCLEOTIDE SEQUENCE [LARGE SCALE GENOMIC DNA]</scope>
    <source>
        <strain evidence="3 4">WN066</strain>
    </source>
</reference>
<accession>A0A4R5VKY4</accession>
<sequence length="207" mass="23379">MHKIGAIILAAGMSKRMGEPKLLLSIQGKPLFRYVLGPVVESSLEPIILVAGKYIEEINQHTVDYPEIKIIFNQNYAAGMSTSLKLGIQSIKEHVDAVMIFLADQPLVSSTVIQSLMEKYEANRKEGIRIVRPEYQGKLGHPVLMDAELFNEFHTIEGDSGGQSIIKKYKHVMKIVSFDNPMWGVDVDTPEDLMKMKQYFDSEHNEE</sequence>